<dbReference type="STRING" id="38772.ENSGAGP00000005948"/>
<evidence type="ECO:0000313" key="4">
    <source>
        <dbReference type="Proteomes" id="UP000291020"/>
    </source>
</evidence>
<feature type="transmembrane region" description="Helical" evidence="1">
    <location>
        <begin position="74"/>
        <end position="98"/>
    </location>
</feature>
<feature type="signal peptide" evidence="2">
    <location>
        <begin position="1"/>
        <end position="20"/>
    </location>
</feature>
<dbReference type="GO" id="GO:0005886">
    <property type="term" value="C:plasma membrane"/>
    <property type="evidence" value="ECO:0007669"/>
    <property type="project" value="InterPro"/>
</dbReference>
<dbReference type="Pfam" id="PF12191">
    <property type="entry name" value="stn_TNFRSF12A"/>
    <property type="match status" value="1"/>
</dbReference>
<dbReference type="Gene3D" id="4.10.400.20">
    <property type="match status" value="1"/>
</dbReference>
<evidence type="ECO:0000313" key="3">
    <source>
        <dbReference type="Ensembl" id="ENSGAGP00000005948.1"/>
    </source>
</evidence>
<dbReference type="PANTHER" id="PTHR32037:SF2">
    <property type="entry name" value="TUMOR NECROSIS FACTOR RECEPTOR SUPERFAMILY MEMBER 12A"/>
    <property type="match status" value="1"/>
</dbReference>
<evidence type="ECO:0000256" key="2">
    <source>
        <dbReference type="SAM" id="SignalP"/>
    </source>
</evidence>
<keyword evidence="2" id="KW-0732">Signal</keyword>
<keyword evidence="1" id="KW-0812">Transmembrane</keyword>
<dbReference type="GO" id="GO:2001238">
    <property type="term" value="P:positive regulation of extrinsic apoptotic signaling pathway"/>
    <property type="evidence" value="ECO:0007669"/>
    <property type="project" value="TreeGrafter"/>
</dbReference>
<protein>
    <recommendedName>
        <fullName evidence="5">TNF receptor superfamily member 12A</fullName>
    </recommendedName>
</protein>
<keyword evidence="1" id="KW-0472">Membrane</keyword>
<organism evidence="3 4">
    <name type="scientific">Gopherus agassizii</name>
    <name type="common">Agassiz's desert tortoise</name>
    <dbReference type="NCBI Taxonomy" id="38772"/>
    <lineage>
        <taxon>Eukaryota</taxon>
        <taxon>Metazoa</taxon>
        <taxon>Chordata</taxon>
        <taxon>Craniata</taxon>
        <taxon>Vertebrata</taxon>
        <taxon>Euteleostomi</taxon>
        <taxon>Archelosauria</taxon>
        <taxon>Testudinata</taxon>
        <taxon>Testudines</taxon>
        <taxon>Cryptodira</taxon>
        <taxon>Durocryptodira</taxon>
        <taxon>Testudinoidea</taxon>
        <taxon>Testudinidae</taxon>
        <taxon>Gopherus</taxon>
    </lineage>
</organism>
<proteinExistence type="predicted"/>
<name>A0A452GVN9_9SAUR</name>
<evidence type="ECO:0000256" key="1">
    <source>
        <dbReference type="SAM" id="Phobius"/>
    </source>
</evidence>
<keyword evidence="4" id="KW-1185">Reference proteome</keyword>
<reference evidence="4" key="1">
    <citation type="journal article" date="2017" name="PLoS ONE">
        <title>The Agassiz's desert tortoise genome provides a resource for the conservation of a threatened species.</title>
        <authorList>
            <person name="Tollis M."/>
            <person name="DeNardo D.F."/>
            <person name="Cornelius J.A."/>
            <person name="Dolby G.A."/>
            <person name="Edwards T."/>
            <person name="Henen B.T."/>
            <person name="Karl A.E."/>
            <person name="Murphy R.W."/>
            <person name="Kusumi K."/>
        </authorList>
    </citation>
    <scope>NUCLEOTIDE SEQUENCE [LARGE SCALE GENOMIC DNA]</scope>
</reference>
<dbReference type="Ensembl" id="ENSGAGT00000006935.1">
    <property type="protein sequence ID" value="ENSGAGP00000005948.1"/>
    <property type="gene ID" value="ENSGAGG00000004836.1"/>
</dbReference>
<reference evidence="3" key="2">
    <citation type="submission" date="2025-08" db="UniProtKB">
        <authorList>
            <consortium name="Ensembl"/>
        </authorList>
    </citation>
    <scope>IDENTIFICATION</scope>
</reference>
<dbReference type="AlphaFoldDB" id="A0A452GVN9"/>
<dbReference type="PANTHER" id="PTHR32037">
    <property type="entry name" value="TUMOR NECROSIS FACTOR RECEPTOR SUPERFAMILY MEMBER 12A"/>
    <property type="match status" value="1"/>
</dbReference>
<dbReference type="InterPro" id="IPR022316">
    <property type="entry name" value="TNFR_12"/>
</dbReference>
<accession>A0A452GVN9</accession>
<keyword evidence="1" id="KW-1133">Transmembrane helix</keyword>
<dbReference type="PRINTS" id="PR01962">
    <property type="entry name" value="TNFACTORR12"/>
</dbReference>
<dbReference type="Proteomes" id="UP000291020">
    <property type="component" value="Unassembled WGS sequence"/>
</dbReference>
<evidence type="ECO:0008006" key="5">
    <source>
        <dbReference type="Google" id="ProtNLM"/>
    </source>
</evidence>
<feature type="chain" id="PRO_5019389858" description="TNF receptor superfamily member 12A" evidence="2">
    <location>
        <begin position="21"/>
        <end position="109"/>
    </location>
</feature>
<reference evidence="3" key="3">
    <citation type="submission" date="2025-09" db="UniProtKB">
        <authorList>
            <consortium name="Ensembl"/>
        </authorList>
    </citation>
    <scope>IDENTIFICATION</scope>
</reference>
<sequence length="109" mass="11403">METRGKLAMVLLVLLGGAWGEPAAGEGGPGPSCPGGQSWSPDLDKCMDCTICLHRTKNDFCATCGEPQPQDSRLWLAVGGTVGGVAVLGLVGGALLWARCRKREKFTSE</sequence>